<protein>
    <submittedName>
        <fullName evidence="2">Uncharacterized protein</fullName>
    </submittedName>
</protein>
<name>A0AAD7G6Z2_MYCRO</name>
<dbReference type="EMBL" id="JARKIE010000212">
    <property type="protein sequence ID" value="KAJ7665757.1"/>
    <property type="molecule type" value="Genomic_DNA"/>
</dbReference>
<sequence length="102" mass="11202">MAPPPIPTVFSQHHYVHSKQCIPQLARLAHYAPIGLTYGEGVEQAWAASTPHVPTNQMAAGSRHDTLDDSLADWVYPELSHKRAREGDEVSGTSPLKKSCRT</sequence>
<proteinExistence type="predicted"/>
<feature type="region of interest" description="Disordered" evidence="1">
    <location>
        <begin position="82"/>
        <end position="102"/>
    </location>
</feature>
<organism evidence="2 3">
    <name type="scientific">Mycena rosella</name>
    <name type="common">Pink bonnet</name>
    <name type="synonym">Agaricus rosellus</name>
    <dbReference type="NCBI Taxonomy" id="1033263"/>
    <lineage>
        <taxon>Eukaryota</taxon>
        <taxon>Fungi</taxon>
        <taxon>Dikarya</taxon>
        <taxon>Basidiomycota</taxon>
        <taxon>Agaricomycotina</taxon>
        <taxon>Agaricomycetes</taxon>
        <taxon>Agaricomycetidae</taxon>
        <taxon>Agaricales</taxon>
        <taxon>Marasmiineae</taxon>
        <taxon>Mycenaceae</taxon>
        <taxon>Mycena</taxon>
    </lineage>
</organism>
<accession>A0AAD7G6Z2</accession>
<reference evidence="2" key="1">
    <citation type="submission" date="2023-03" db="EMBL/GenBank/DDBJ databases">
        <title>Massive genome expansion in bonnet fungi (Mycena s.s.) driven by repeated elements and novel gene families across ecological guilds.</title>
        <authorList>
            <consortium name="Lawrence Berkeley National Laboratory"/>
            <person name="Harder C.B."/>
            <person name="Miyauchi S."/>
            <person name="Viragh M."/>
            <person name="Kuo A."/>
            <person name="Thoen E."/>
            <person name="Andreopoulos B."/>
            <person name="Lu D."/>
            <person name="Skrede I."/>
            <person name="Drula E."/>
            <person name="Henrissat B."/>
            <person name="Morin E."/>
            <person name="Kohler A."/>
            <person name="Barry K."/>
            <person name="LaButti K."/>
            <person name="Morin E."/>
            <person name="Salamov A."/>
            <person name="Lipzen A."/>
            <person name="Mereny Z."/>
            <person name="Hegedus B."/>
            <person name="Baldrian P."/>
            <person name="Stursova M."/>
            <person name="Weitz H."/>
            <person name="Taylor A."/>
            <person name="Grigoriev I.V."/>
            <person name="Nagy L.G."/>
            <person name="Martin F."/>
            <person name="Kauserud H."/>
        </authorList>
    </citation>
    <scope>NUCLEOTIDE SEQUENCE</scope>
    <source>
        <strain evidence="2">CBHHK067</strain>
    </source>
</reference>
<dbReference type="Pfam" id="PF18758">
    <property type="entry name" value="KDZ"/>
    <property type="match status" value="1"/>
</dbReference>
<feature type="compositionally biased region" description="Polar residues" evidence="1">
    <location>
        <begin position="91"/>
        <end position="102"/>
    </location>
</feature>
<evidence type="ECO:0000313" key="2">
    <source>
        <dbReference type="EMBL" id="KAJ7665757.1"/>
    </source>
</evidence>
<keyword evidence="3" id="KW-1185">Reference proteome</keyword>
<gene>
    <name evidence="2" type="ORF">B0H17DRAFT_1143209</name>
</gene>
<evidence type="ECO:0000256" key="1">
    <source>
        <dbReference type="SAM" id="MobiDB-lite"/>
    </source>
</evidence>
<evidence type="ECO:0000313" key="3">
    <source>
        <dbReference type="Proteomes" id="UP001221757"/>
    </source>
</evidence>
<comment type="caution">
    <text evidence="2">The sequence shown here is derived from an EMBL/GenBank/DDBJ whole genome shotgun (WGS) entry which is preliminary data.</text>
</comment>
<dbReference type="AlphaFoldDB" id="A0AAD7G6Z2"/>
<dbReference type="Proteomes" id="UP001221757">
    <property type="component" value="Unassembled WGS sequence"/>
</dbReference>
<dbReference type="InterPro" id="IPR040521">
    <property type="entry name" value="KDZ"/>
</dbReference>